<dbReference type="InterPro" id="IPR036864">
    <property type="entry name" value="Zn2-C6_fun-type_DNA-bd_sf"/>
</dbReference>
<dbReference type="EMBL" id="RCNU01000011">
    <property type="protein sequence ID" value="RWQ93053.1"/>
    <property type="molecule type" value="Genomic_DNA"/>
</dbReference>
<dbReference type="GO" id="GO:0001228">
    <property type="term" value="F:DNA-binding transcription activator activity, RNA polymerase II-specific"/>
    <property type="evidence" value="ECO:0007669"/>
    <property type="project" value="TreeGrafter"/>
</dbReference>
<dbReference type="PANTHER" id="PTHR47784:SF5">
    <property type="entry name" value="STEROL UPTAKE CONTROL PROTEIN 2"/>
    <property type="match status" value="1"/>
</dbReference>
<dbReference type="InterPro" id="IPR001138">
    <property type="entry name" value="Zn2Cys6_DnaBD"/>
</dbReference>
<keyword evidence="2" id="KW-0238">DNA-binding</keyword>
<dbReference type="GO" id="GO:0008270">
    <property type="term" value="F:zinc ion binding"/>
    <property type="evidence" value="ECO:0007669"/>
    <property type="project" value="InterPro"/>
</dbReference>
<protein>
    <submittedName>
        <fullName evidence="7">C6 zinc finger domain protein</fullName>
    </submittedName>
</protein>
<dbReference type="PRINTS" id="PR00755">
    <property type="entry name" value="AFLATOXINBRP"/>
</dbReference>
<dbReference type="PANTHER" id="PTHR47784">
    <property type="entry name" value="STEROL UPTAKE CONTROL PROTEIN 2"/>
    <property type="match status" value="1"/>
</dbReference>
<evidence type="ECO:0000313" key="7">
    <source>
        <dbReference type="EMBL" id="RWQ93053.1"/>
    </source>
</evidence>
<organism evidence="7 8">
    <name type="scientific">Byssochlamys spectabilis</name>
    <name type="common">Paecilomyces variotii</name>
    <dbReference type="NCBI Taxonomy" id="264951"/>
    <lineage>
        <taxon>Eukaryota</taxon>
        <taxon>Fungi</taxon>
        <taxon>Dikarya</taxon>
        <taxon>Ascomycota</taxon>
        <taxon>Pezizomycotina</taxon>
        <taxon>Eurotiomycetes</taxon>
        <taxon>Eurotiomycetidae</taxon>
        <taxon>Eurotiales</taxon>
        <taxon>Thermoascaceae</taxon>
        <taxon>Paecilomyces</taxon>
    </lineage>
</organism>
<feature type="domain" description="Zn(2)-C6 fungal-type" evidence="6">
    <location>
        <begin position="13"/>
        <end position="43"/>
    </location>
</feature>
<dbReference type="Gene3D" id="4.10.240.10">
    <property type="entry name" value="Zn(2)-C6 fungal-type DNA-binding domain"/>
    <property type="match status" value="1"/>
</dbReference>
<feature type="compositionally biased region" description="Polar residues" evidence="5">
    <location>
        <begin position="54"/>
        <end position="68"/>
    </location>
</feature>
<dbReference type="PROSITE" id="PS50048">
    <property type="entry name" value="ZN2_CY6_FUNGAL_2"/>
    <property type="match status" value="1"/>
</dbReference>
<dbReference type="Proteomes" id="UP000283841">
    <property type="component" value="Unassembled WGS sequence"/>
</dbReference>
<keyword evidence="8" id="KW-1185">Reference proteome</keyword>
<dbReference type="PROSITE" id="PS00463">
    <property type="entry name" value="ZN2_CY6_FUNGAL_1"/>
    <property type="match status" value="1"/>
</dbReference>
<evidence type="ECO:0000259" key="6">
    <source>
        <dbReference type="PROSITE" id="PS50048"/>
    </source>
</evidence>
<name>A0A443HMM9_BYSSP</name>
<dbReference type="AlphaFoldDB" id="A0A443HMM9"/>
<dbReference type="STRING" id="264951.A0A443HMM9"/>
<comment type="caution">
    <text evidence="7">The sequence shown here is derived from an EMBL/GenBank/DDBJ whole genome shotgun (WGS) entry which is preliminary data.</text>
</comment>
<dbReference type="GeneID" id="39603327"/>
<accession>A0A443HMM9</accession>
<dbReference type="VEuPathDB" id="FungiDB:C8Q69DRAFT_80320"/>
<dbReference type="RefSeq" id="XP_028482698.1">
    <property type="nucleotide sequence ID" value="XM_028634050.1"/>
</dbReference>
<dbReference type="SUPFAM" id="SSF57701">
    <property type="entry name" value="Zn2/Cys6 DNA-binding domain"/>
    <property type="match status" value="1"/>
</dbReference>
<reference evidence="7 8" key="1">
    <citation type="journal article" date="2018" name="Front. Microbiol.">
        <title>Genomic and genetic insights into a cosmopolitan fungus, Paecilomyces variotii (Eurotiales).</title>
        <authorList>
            <person name="Urquhart A.S."/>
            <person name="Mondo S.J."/>
            <person name="Makela M.R."/>
            <person name="Hane J.K."/>
            <person name="Wiebenga A."/>
            <person name="He G."/>
            <person name="Mihaltcheva S."/>
            <person name="Pangilinan J."/>
            <person name="Lipzen A."/>
            <person name="Barry K."/>
            <person name="de Vries R.P."/>
            <person name="Grigoriev I.V."/>
            <person name="Idnurm A."/>
        </authorList>
    </citation>
    <scope>NUCLEOTIDE SEQUENCE [LARGE SCALE GENOMIC DNA]</scope>
    <source>
        <strain evidence="7 8">CBS 101075</strain>
    </source>
</reference>
<dbReference type="CDD" id="cd00067">
    <property type="entry name" value="GAL4"/>
    <property type="match status" value="1"/>
</dbReference>
<dbReference type="SMART" id="SM00066">
    <property type="entry name" value="GAL4"/>
    <property type="match status" value="1"/>
</dbReference>
<evidence type="ECO:0000256" key="3">
    <source>
        <dbReference type="ARBA" id="ARBA00023163"/>
    </source>
</evidence>
<keyword evidence="1" id="KW-0805">Transcription regulation</keyword>
<evidence type="ECO:0000256" key="2">
    <source>
        <dbReference type="ARBA" id="ARBA00023125"/>
    </source>
</evidence>
<evidence type="ECO:0000313" key="8">
    <source>
        <dbReference type="Proteomes" id="UP000283841"/>
    </source>
</evidence>
<evidence type="ECO:0000256" key="4">
    <source>
        <dbReference type="ARBA" id="ARBA00023242"/>
    </source>
</evidence>
<evidence type="ECO:0000256" key="5">
    <source>
        <dbReference type="SAM" id="MobiDB-lite"/>
    </source>
</evidence>
<gene>
    <name evidence="7" type="ORF">C8Q69DRAFT_80320</name>
</gene>
<feature type="region of interest" description="Disordered" evidence="5">
    <location>
        <begin position="52"/>
        <end position="73"/>
    </location>
</feature>
<evidence type="ECO:0000256" key="1">
    <source>
        <dbReference type="ARBA" id="ARBA00023015"/>
    </source>
</evidence>
<dbReference type="GO" id="GO:0003677">
    <property type="term" value="F:DNA binding"/>
    <property type="evidence" value="ECO:0007669"/>
    <property type="project" value="UniProtKB-KW"/>
</dbReference>
<sequence length="398" mass="44972">MSTRRTHRKSRHGCLQCKRRRVKCDEQRPQCMNCVKRHTECEYGAATPILWRNGDSSQSLESPQSGTTGEAGINVGYEATSDTTFEFFGRLNNEDATATPDLNMVDLELMMHWCSLAYRSLTRDEQSDYLWQKAIPREALSHPFLMRGILAMSALHLAVSSSGPQKAAYISTAVAQQDQGLALFREMLGDINPSNGKAMFAFSSLVVGFAFAFPITPDSSDPLSLIDDLYRIIILCRGMQEILSTSHSWLERDKDIGPTLKGLDEDIDPSEDVKSMLKSLHYANEQNASRGAGYDFEAYKEVIDRTGVALDLARYESGRLTIAAWWPIKLRSEYIDDLREHKGFSLTILAYYCLALHRLRGNWLVQDWGARVLKVIYDSLDADLRPLLNRAMEEVFDC</sequence>
<keyword evidence="3" id="KW-0804">Transcription</keyword>
<proteinExistence type="predicted"/>
<keyword evidence="4" id="KW-0539">Nucleus</keyword>
<dbReference type="InterPro" id="IPR053157">
    <property type="entry name" value="Sterol_Uptake_Regulator"/>
</dbReference>
<dbReference type="Pfam" id="PF00172">
    <property type="entry name" value="Zn_clus"/>
    <property type="match status" value="1"/>
</dbReference>